<keyword evidence="8" id="KW-1185">Reference proteome</keyword>
<protein>
    <recommendedName>
        <fullName evidence="2">N-acetylmuramoyl-L-alanine amidase</fullName>
        <ecNumber evidence="2">3.5.1.28</ecNumber>
    </recommendedName>
</protein>
<dbReference type="eggNOG" id="COG3023">
    <property type="taxonomic scope" value="Bacteria"/>
</dbReference>
<dbReference type="RefSeq" id="WP_006976229.1">
    <property type="nucleotide sequence ID" value="NZ_ABCS01000122.1"/>
</dbReference>
<proteinExistence type="predicted"/>
<dbReference type="GO" id="GO:0071555">
    <property type="term" value="P:cell wall organization"/>
    <property type="evidence" value="ECO:0007669"/>
    <property type="project" value="UniProtKB-KW"/>
</dbReference>
<evidence type="ECO:0000259" key="6">
    <source>
        <dbReference type="SMART" id="SM00644"/>
    </source>
</evidence>
<evidence type="ECO:0000256" key="2">
    <source>
        <dbReference type="ARBA" id="ARBA00011901"/>
    </source>
</evidence>
<dbReference type="InterPro" id="IPR002502">
    <property type="entry name" value="Amidase_domain"/>
</dbReference>
<dbReference type="GO" id="GO:0009254">
    <property type="term" value="P:peptidoglycan turnover"/>
    <property type="evidence" value="ECO:0007669"/>
    <property type="project" value="TreeGrafter"/>
</dbReference>
<dbReference type="PANTHER" id="PTHR30417:SF1">
    <property type="entry name" value="N-ACETYLMURAMOYL-L-ALANINE AMIDASE AMID"/>
    <property type="match status" value="1"/>
</dbReference>
<dbReference type="InterPro" id="IPR036505">
    <property type="entry name" value="Amidase/PGRP_sf"/>
</dbReference>
<dbReference type="GO" id="GO:0030246">
    <property type="term" value="F:carbohydrate binding"/>
    <property type="evidence" value="ECO:0007669"/>
    <property type="project" value="InterPro"/>
</dbReference>
<dbReference type="OrthoDB" id="9794842at2"/>
<comment type="caution">
    <text evidence="7">The sequence shown here is derived from an EMBL/GenBank/DDBJ whole genome shotgun (WGS) entry which is preliminary data.</text>
</comment>
<feature type="compositionally biased region" description="Acidic residues" evidence="5">
    <location>
        <begin position="359"/>
        <end position="402"/>
    </location>
</feature>
<dbReference type="AlphaFoldDB" id="A6GHP2"/>
<keyword evidence="4" id="KW-0961">Cell wall biogenesis/degradation</keyword>
<evidence type="ECO:0000256" key="4">
    <source>
        <dbReference type="ARBA" id="ARBA00023316"/>
    </source>
</evidence>
<evidence type="ECO:0000313" key="8">
    <source>
        <dbReference type="Proteomes" id="UP000005801"/>
    </source>
</evidence>
<dbReference type="EC" id="3.5.1.28" evidence="2"/>
<gene>
    <name evidence="7" type="ORF">PPSIR1_31203</name>
</gene>
<dbReference type="Proteomes" id="UP000005801">
    <property type="component" value="Unassembled WGS sequence"/>
</dbReference>
<reference evidence="7 8" key="1">
    <citation type="submission" date="2007-06" db="EMBL/GenBank/DDBJ databases">
        <authorList>
            <person name="Shimkets L."/>
            <person name="Ferriera S."/>
            <person name="Johnson J."/>
            <person name="Kravitz S."/>
            <person name="Beeson K."/>
            <person name="Sutton G."/>
            <person name="Rogers Y.-H."/>
            <person name="Friedman R."/>
            <person name="Frazier M."/>
            <person name="Venter J.C."/>
        </authorList>
    </citation>
    <scope>NUCLEOTIDE SEQUENCE [LARGE SCALE GENOMIC DNA]</scope>
    <source>
        <strain evidence="7 8">SIR-1</strain>
    </source>
</reference>
<dbReference type="STRING" id="391625.PPSIR1_31203"/>
<name>A6GHP2_9BACT</name>
<dbReference type="PANTHER" id="PTHR30417">
    <property type="entry name" value="N-ACETYLMURAMOYL-L-ALANINE AMIDASE AMID"/>
    <property type="match status" value="1"/>
</dbReference>
<evidence type="ECO:0000256" key="1">
    <source>
        <dbReference type="ARBA" id="ARBA00001561"/>
    </source>
</evidence>
<dbReference type="Pfam" id="PF01510">
    <property type="entry name" value="Amidase_2"/>
    <property type="match status" value="1"/>
</dbReference>
<organism evidence="7 8">
    <name type="scientific">Plesiocystis pacifica SIR-1</name>
    <dbReference type="NCBI Taxonomy" id="391625"/>
    <lineage>
        <taxon>Bacteria</taxon>
        <taxon>Pseudomonadati</taxon>
        <taxon>Myxococcota</taxon>
        <taxon>Polyangia</taxon>
        <taxon>Nannocystales</taxon>
        <taxon>Nannocystaceae</taxon>
        <taxon>Plesiocystis</taxon>
    </lineage>
</organism>
<dbReference type="SUPFAM" id="SSF55846">
    <property type="entry name" value="N-acetylmuramoyl-L-alanine amidase-like"/>
    <property type="match status" value="1"/>
</dbReference>
<dbReference type="EMBL" id="ABCS01000122">
    <property type="protein sequence ID" value="EDM74622.1"/>
    <property type="molecule type" value="Genomic_DNA"/>
</dbReference>
<accession>A6GHP2</accession>
<dbReference type="GO" id="GO:0008745">
    <property type="term" value="F:N-acetylmuramoyl-L-alanine amidase activity"/>
    <property type="evidence" value="ECO:0007669"/>
    <property type="project" value="UniProtKB-EC"/>
</dbReference>
<dbReference type="InterPro" id="IPR013784">
    <property type="entry name" value="Carb-bd-like_fold"/>
</dbReference>
<sequence length="454" mass="48108">MEDHHAIPLEYRDLDGFPEGTEPPDFGGAEYPLAISFNAAHSSNYTAGGMVSFDYITVHTVQGSYTGCQSWFQNPAANVSAHFVVRSDDGEVTQMVELADRAWHVGGSNAYAIGIEHEGWIDEPAWYTWEMYVSSSQLTRWTADELDIPKNRDHIVGHVELPNQSHTDPGIHWNWDLYMALVNDWVGEGTIEGTVVDESALCSITANADTWIKRTLESSSELGDADKCFVPAGTAFPYTHASDLLVGHKRLDYFAEDGPCAGFVGLDEQGFIFAEHFSETCDDASKAAAGVTVVLDGGQQTTTDANGQFSFTGVEAGAHTLDVLGGEAYGDALEPVDLDVFPGARVVIAVESLGGGADDSGDTGEPGDDSGDSGDSGDEGGSDEGGDEGNDELGDELGEGETGDAGAGELDYLDGESCACSTNPDEPWGAREGLLFILALGVYGFGAGARRKRG</sequence>
<evidence type="ECO:0000313" key="7">
    <source>
        <dbReference type="EMBL" id="EDM74622.1"/>
    </source>
</evidence>
<dbReference type="SUPFAM" id="SSF49452">
    <property type="entry name" value="Starch-binding domain-like"/>
    <property type="match status" value="1"/>
</dbReference>
<keyword evidence="3" id="KW-0378">Hydrolase</keyword>
<dbReference type="GO" id="GO:0009253">
    <property type="term" value="P:peptidoglycan catabolic process"/>
    <property type="evidence" value="ECO:0007669"/>
    <property type="project" value="InterPro"/>
</dbReference>
<evidence type="ECO:0000256" key="5">
    <source>
        <dbReference type="SAM" id="MobiDB-lite"/>
    </source>
</evidence>
<evidence type="ECO:0000256" key="3">
    <source>
        <dbReference type="ARBA" id="ARBA00022801"/>
    </source>
</evidence>
<dbReference type="Gene3D" id="3.40.80.10">
    <property type="entry name" value="Peptidoglycan recognition protein-like"/>
    <property type="match status" value="1"/>
</dbReference>
<dbReference type="SMART" id="SM00644">
    <property type="entry name" value="Ami_2"/>
    <property type="match status" value="1"/>
</dbReference>
<feature type="domain" description="N-acetylmuramoyl-L-alanine amidase" evidence="6">
    <location>
        <begin position="42"/>
        <end position="170"/>
    </location>
</feature>
<dbReference type="CDD" id="cd06583">
    <property type="entry name" value="PGRP"/>
    <property type="match status" value="1"/>
</dbReference>
<comment type="catalytic activity">
    <reaction evidence="1">
        <text>Hydrolyzes the link between N-acetylmuramoyl residues and L-amino acid residues in certain cell-wall glycopeptides.</text>
        <dbReference type="EC" id="3.5.1.28"/>
    </reaction>
</comment>
<feature type="region of interest" description="Disordered" evidence="5">
    <location>
        <begin position="352"/>
        <end position="426"/>
    </location>
</feature>
<dbReference type="InterPro" id="IPR051206">
    <property type="entry name" value="NAMLAA_amidase_2"/>
</dbReference>
<dbReference type="Gene3D" id="2.60.40.1120">
    <property type="entry name" value="Carboxypeptidase-like, regulatory domain"/>
    <property type="match status" value="1"/>
</dbReference>